<dbReference type="EMBL" id="JBHUPC010000015">
    <property type="protein sequence ID" value="MFD2892574.1"/>
    <property type="molecule type" value="Genomic_DNA"/>
</dbReference>
<evidence type="ECO:0000313" key="2">
    <source>
        <dbReference type="Proteomes" id="UP001597534"/>
    </source>
</evidence>
<protein>
    <recommendedName>
        <fullName evidence="3">HNH endonuclease</fullName>
    </recommendedName>
</protein>
<organism evidence="1 2">
    <name type="scientific">Flavobacterium chuncheonense</name>
    <dbReference type="NCBI Taxonomy" id="2026653"/>
    <lineage>
        <taxon>Bacteria</taxon>
        <taxon>Pseudomonadati</taxon>
        <taxon>Bacteroidota</taxon>
        <taxon>Flavobacteriia</taxon>
        <taxon>Flavobacteriales</taxon>
        <taxon>Flavobacteriaceae</taxon>
        <taxon>Flavobacterium</taxon>
    </lineage>
</organism>
<name>A0ABW5YNG6_9FLAO</name>
<dbReference type="RefSeq" id="WP_379812274.1">
    <property type="nucleotide sequence ID" value="NZ_JBHUPC010000015.1"/>
</dbReference>
<accession>A0ABW5YNG6</accession>
<comment type="caution">
    <text evidence="1">The sequence shown here is derived from an EMBL/GenBank/DDBJ whole genome shotgun (WGS) entry which is preliminary data.</text>
</comment>
<evidence type="ECO:0008006" key="3">
    <source>
        <dbReference type="Google" id="ProtNLM"/>
    </source>
</evidence>
<gene>
    <name evidence="1" type="ORF">ACFS5J_11185</name>
</gene>
<proteinExistence type="predicted"/>
<evidence type="ECO:0000313" key="1">
    <source>
        <dbReference type="EMBL" id="MFD2892574.1"/>
    </source>
</evidence>
<keyword evidence="2" id="KW-1185">Reference proteome</keyword>
<reference evidence="2" key="1">
    <citation type="journal article" date="2019" name="Int. J. Syst. Evol. Microbiol.">
        <title>The Global Catalogue of Microorganisms (GCM) 10K type strain sequencing project: providing services to taxonomists for standard genome sequencing and annotation.</title>
        <authorList>
            <consortium name="The Broad Institute Genomics Platform"/>
            <consortium name="The Broad Institute Genome Sequencing Center for Infectious Disease"/>
            <person name="Wu L."/>
            <person name="Ma J."/>
        </authorList>
    </citation>
    <scope>NUCLEOTIDE SEQUENCE [LARGE SCALE GENOMIC DNA]</scope>
    <source>
        <strain evidence="2">KCTC 22671</strain>
    </source>
</reference>
<sequence length="297" mass="34333">MIERINHTCFFCSEPIIEKKTLEHIIPNSLLGKLGIKEQTVTSKDEIQYSRIKVPAHSKCNSEFGSFYEDTIIKLLDNPEQLYENLKQEEIGIMIQYGPDQSVTQLISTWLSKIYYGLFYNDSLKSQDDDWKNISKEIVASENFKIIQTSYQNNHGFCLPSSLFVFKTTNVNFDLRTFLYPQGILIKIKSIVLVLVIADGFLTKNYIQGINLTNLREYLEKVEQEQPDFPVHNLALAEILALRLAIKKSPSFIVSNNEILNMSFSTGVNNPQEYYKVDEEEINEYRTQILNEFGIQN</sequence>
<dbReference type="Proteomes" id="UP001597534">
    <property type="component" value="Unassembled WGS sequence"/>
</dbReference>